<dbReference type="Proteomes" id="UP000595823">
    <property type="component" value="Chromosome"/>
</dbReference>
<dbReference type="EMBL" id="CP054705">
    <property type="protein sequence ID" value="QQK77953.1"/>
    <property type="molecule type" value="Genomic_DNA"/>
</dbReference>
<dbReference type="InterPro" id="IPR048147">
    <property type="entry name" value="CBO0543-like"/>
</dbReference>
<accession>A0A7T6Z6L4</accession>
<dbReference type="RefSeq" id="WP_200125785.1">
    <property type="nucleotide sequence ID" value="NZ_CP054705.1"/>
</dbReference>
<organism evidence="2 3">
    <name type="scientific">Salicibibacter cibarius</name>
    <dbReference type="NCBI Taxonomy" id="2743000"/>
    <lineage>
        <taxon>Bacteria</taxon>
        <taxon>Bacillati</taxon>
        <taxon>Bacillota</taxon>
        <taxon>Bacilli</taxon>
        <taxon>Bacillales</taxon>
        <taxon>Bacillaceae</taxon>
        <taxon>Salicibibacter</taxon>
    </lineage>
</organism>
<feature type="transmembrane region" description="Helical" evidence="1">
    <location>
        <begin position="124"/>
        <end position="150"/>
    </location>
</feature>
<evidence type="ECO:0000313" key="3">
    <source>
        <dbReference type="Proteomes" id="UP000595823"/>
    </source>
</evidence>
<dbReference type="AlphaFoldDB" id="A0A7T6Z6L4"/>
<protein>
    <submittedName>
        <fullName evidence="2">Uncharacterized protein</fullName>
    </submittedName>
</protein>
<proteinExistence type="predicted"/>
<keyword evidence="1" id="KW-1133">Transmembrane helix</keyword>
<sequence>MERLILRLLLVIGLACLPFTFAGRNVKERAIVFFSTGYFASSAAQYVVREKKLNYTVRPLRKYFDTNVLYEHLLLPLLSVWFMQTTSRSKLPGIIAQAFMYSGAHTSVEYFIEKKTKLIKWKKWSWVHNVCALTMALLGSRGILSVFRWLSKRYDD</sequence>
<reference evidence="2 3" key="1">
    <citation type="submission" date="2020-06" db="EMBL/GenBank/DDBJ databases">
        <title>Genomic analysis of Salicibibacter sp. NKC5-3.</title>
        <authorList>
            <person name="Oh Y.J."/>
        </authorList>
    </citation>
    <scope>NUCLEOTIDE SEQUENCE [LARGE SCALE GENOMIC DNA]</scope>
    <source>
        <strain evidence="2 3">NKC5-3</strain>
    </source>
</reference>
<evidence type="ECO:0000313" key="2">
    <source>
        <dbReference type="EMBL" id="QQK77953.1"/>
    </source>
</evidence>
<gene>
    <name evidence="2" type="ORF">HUG15_21805</name>
</gene>
<keyword evidence="3" id="KW-1185">Reference proteome</keyword>
<name>A0A7T6Z6L4_9BACI</name>
<dbReference type="NCBIfam" id="NF041644">
    <property type="entry name" value="CBO0543_fam"/>
    <property type="match status" value="1"/>
</dbReference>
<keyword evidence="1" id="KW-0812">Transmembrane</keyword>
<keyword evidence="1" id="KW-0472">Membrane</keyword>
<evidence type="ECO:0000256" key="1">
    <source>
        <dbReference type="SAM" id="Phobius"/>
    </source>
</evidence>
<dbReference type="KEGG" id="scia:HUG15_21805"/>